<protein>
    <submittedName>
        <fullName evidence="1">Uncharacterized protein</fullName>
    </submittedName>
</protein>
<dbReference type="Proteomes" id="UP001279642">
    <property type="component" value="Unassembled WGS sequence"/>
</dbReference>
<comment type="caution">
    <text evidence="1">The sequence shown here is derived from an EMBL/GenBank/DDBJ whole genome shotgun (WGS) entry which is preliminary data.</text>
</comment>
<organism evidence="1 2">
    <name type="scientific">Dongia soli</name>
    <dbReference type="NCBI Taxonomy" id="600628"/>
    <lineage>
        <taxon>Bacteria</taxon>
        <taxon>Pseudomonadati</taxon>
        <taxon>Pseudomonadota</taxon>
        <taxon>Alphaproteobacteria</taxon>
        <taxon>Rhodospirillales</taxon>
        <taxon>Dongiaceae</taxon>
        <taxon>Dongia</taxon>
    </lineage>
</organism>
<dbReference type="RefSeq" id="WP_320506862.1">
    <property type="nucleotide sequence ID" value="NZ_JAXCLW010000001.1"/>
</dbReference>
<gene>
    <name evidence="1" type="ORF">SMD27_03090</name>
</gene>
<reference evidence="1 2" key="1">
    <citation type="journal article" date="2016" name="Antonie Van Leeuwenhoek">
        <title>Dongia soli sp. nov., isolated from soil from Dokdo, Korea.</title>
        <authorList>
            <person name="Kim D.U."/>
            <person name="Lee H."/>
            <person name="Kim H."/>
            <person name="Kim S.G."/>
            <person name="Ka J.O."/>
        </authorList>
    </citation>
    <scope>NUCLEOTIDE SEQUENCE [LARGE SCALE GENOMIC DNA]</scope>
    <source>
        <strain evidence="1 2">D78</strain>
    </source>
</reference>
<dbReference type="EMBL" id="JAXCLW010000001">
    <property type="protein sequence ID" value="MDY0881814.1"/>
    <property type="molecule type" value="Genomic_DNA"/>
</dbReference>
<proteinExistence type="predicted"/>
<evidence type="ECO:0000313" key="2">
    <source>
        <dbReference type="Proteomes" id="UP001279642"/>
    </source>
</evidence>
<sequence>MIELSWDCRIGHCAATRQHAFSSVTNWHVRPARRIKETGTDAMQHLYRYTI</sequence>
<accession>A0ABU5E7V9</accession>
<keyword evidence="2" id="KW-1185">Reference proteome</keyword>
<name>A0ABU5E7V9_9PROT</name>
<evidence type="ECO:0000313" key="1">
    <source>
        <dbReference type="EMBL" id="MDY0881814.1"/>
    </source>
</evidence>